<feature type="non-terminal residue" evidence="1">
    <location>
        <position position="1"/>
    </location>
</feature>
<reference evidence="1" key="1">
    <citation type="journal article" date="2021" name="IMA Fungus">
        <title>Genomic characterization of three marine fungi, including Emericellopsis atlantica sp. nov. with signatures of a generalist lifestyle and marine biomass degradation.</title>
        <authorList>
            <person name="Hagestad O.C."/>
            <person name="Hou L."/>
            <person name="Andersen J.H."/>
            <person name="Hansen E.H."/>
            <person name="Altermark B."/>
            <person name="Li C."/>
            <person name="Kuhnert E."/>
            <person name="Cox R.J."/>
            <person name="Crous P.W."/>
            <person name="Spatafora J.W."/>
            <person name="Lail K."/>
            <person name="Amirebrahimi M."/>
            <person name="Lipzen A."/>
            <person name="Pangilinan J."/>
            <person name="Andreopoulos W."/>
            <person name="Hayes R.D."/>
            <person name="Ng V."/>
            <person name="Grigoriev I.V."/>
            <person name="Jackson S.A."/>
            <person name="Sutton T.D.S."/>
            <person name="Dobson A.D.W."/>
            <person name="Rama T."/>
        </authorList>
    </citation>
    <scope>NUCLEOTIDE SEQUENCE</scope>
    <source>
        <strain evidence="1">TRa018bII</strain>
    </source>
</reference>
<comment type="caution">
    <text evidence="1">The sequence shown here is derived from an EMBL/GenBank/DDBJ whole genome shotgun (WGS) entry which is preliminary data.</text>
</comment>
<dbReference type="AlphaFoldDB" id="A0A9P7YAB8"/>
<name>A0A9P7YAB8_9HELO</name>
<gene>
    <name evidence="1" type="ORF">BJ875DRAFT_386916</name>
</gene>
<keyword evidence="2" id="KW-1185">Reference proteome</keyword>
<protein>
    <submittedName>
        <fullName evidence="1">Uncharacterized protein</fullName>
    </submittedName>
</protein>
<evidence type="ECO:0000313" key="2">
    <source>
        <dbReference type="Proteomes" id="UP000824998"/>
    </source>
</evidence>
<evidence type="ECO:0000313" key="1">
    <source>
        <dbReference type="EMBL" id="KAG9229646.1"/>
    </source>
</evidence>
<sequence length="59" mass="6506">FFGINGFCIGLGIHSRSDLMLRSGTMASINLIPLFLGGRTNVLTNFLGITLHSYYLAHY</sequence>
<dbReference type="Proteomes" id="UP000824998">
    <property type="component" value="Unassembled WGS sequence"/>
</dbReference>
<dbReference type="OrthoDB" id="4494341at2759"/>
<accession>A0A9P7YAB8</accession>
<dbReference type="EMBL" id="MU251744">
    <property type="protein sequence ID" value="KAG9229646.1"/>
    <property type="molecule type" value="Genomic_DNA"/>
</dbReference>
<organism evidence="1 2">
    <name type="scientific">Amylocarpus encephaloides</name>
    <dbReference type="NCBI Taxonomy" id="45428"/>
    <lineage>
        <taxon>Eukaryota</taxon>
        <taxon>Fungi</taxon>
        <taxon>Dikarya</taxon>
        <taxon>Ascomycota</taxon>
        <taxon>Pezizomycotina</taxon>
        <taxon>Leotiomycetes</taxon>
        <taxon>Helotiales</taxon>
        <taxon>Helotiales incertae sedis</taxon>
        <taxon>Amylocarpus</taxon>
    </lineage>
</organism>
<proteinExistence type="predicted"/>